<evidence type="ECO:0000313" key="2">
    <source>
        <dbReference type="EMBL" id="TES85704.1"/>
    </source>
</evidence>
<reference evidence="2 3" key="1">
    <citation type="submission" date="2019-03" db="EMBL/GenBank/DDBJ databases">
        <title>Metabolic potential of uncultured bacteria and archaea associated with petroleum seepage in deep-sea sediments.</title>
        <authorList>
            <person name="Dong X."/>
            <person name="Hubert C."/>
        </authorList>
    </citation>
    <scope>NUCLEOTIDE SEQUENCE [LARGE SCALE GENOMIC DNA]</scope>
    <source>
        <strain evidence="2">E44_bin92</strain>
    </source>
</reference>
<dbReference type="Gene3D" id="1.10.10.10">
    <property type="entry name" value="Winged helix-like DNA-binding domain superfamily/Winged helix DNA-binding domain"/>
    <property type="match status" value="1"/>
</dbReference>
<dbReference type="Pfam" id="PF12728">
    <property type="entry name" value="HTH_17"/>
    <property type="match status" value="1"/>
</dbReference>
<gene>
    <name evidence="2" type="ORF">E3J95_03855</name>
</gene>
<keyword evidence="2" id="KW-0238">DNA-binding</keyword>
<organism evidence="2 3">
    <name type="scientific">Aerophobetes bacterium</name>
    <dbReference type="NCBI Taxonomy" id="2030807"/>
    <lineage>
        <taxon>Bacteria</taxon>
        <taxon>Candidatus Aerophobota</taxon>
    </lineage>
</organism>
<dbReference type="NCBIfam" id="TIGR01764">
    <property type="entry name" value="excise"/>
    <property type="match status" value="1"/>
</dbReference>
<evidence type="ECO:0000259" key="1">
    <source>
        <dbReference type="Pfam" id="PF12728"/>
    </source>
</evidence>
<evidence type="ECO:0000313" key="3">
    <source>
        <dbReference type="Proteomes" id="UP000320781"/>
    </source>
</evidence>
<dbReference type="InterPro" id="IPR010093">
    <property type="entry name" value="SinI_DNA-bd"/>
</dbReference>
<proteinExistence type="predicted"/>
<sequence length="70" mass="8534">MNRRLLNVEELSELTGLSKNTIYCWVSQRRIPFVKIGRLTKFDLEKINQWIEENSVQEKKSEHIRDRRPY</sequence>
<protein>
    <submittedName>
        <fullName evidence="2">DNA-binding protein</fullName>
    </submittedName>
</protein>
<dbReference type="InterPro" id="IPR009061">
    <property type="entry name" value="DNA-bd_dom_put_sf"/>
</dbReference>
<dbReference type="Proteomes" id="UP000320781">
    <property type="component" value="Unassembled WGS sequence"/>
</dbReference>
<dbReference type="GO" id="GO:0003677">
    <property type="term" value="F:DNA binding"/>
    <property type="evidence" value="ECO:0007669"/>
    <property type="project" value="UniProtKB-KW"/>
</dbReference>
<dbReference type="SUPFAM" id="SSF46955">
    <property type="entry name" value="Putative DNA-binding domain"/>
    <property type="match status" value="1"/>
</dbReference>
<comment type="caution">
    <text evidence="2">The sequence shown here is derived from an EMBL/GenBank/DDBJ whole genome shotgun (WGS) entry which is preliminary data.</text>
</comment>
<accession>A0A523QJ80</accession>
<dbReference type="AlphaFoldDB" id="A0A523QJ80"/>
<feature type="domain" description="Helix-turn-helix" evidence="1">
    <location>
        <begin position="5"/>
        <end position="55"/>
    </location>
</feature>
<dbReference type="EMBL" id="SOKU01000183">
    <property type="protein sequence ID" value="TES85704.1"/>
    <property type="molecule type" value="Genomic_DNA"/>
</dbReference>
<dbReference type="InterPro" id="IPR036388">
    <property type="entry name" value="WH-like_DNA-bd_sf"/>
</dbReference>
<name>A0A523QJ80_UNCAE</name>
<dbReference type="InterPro" id="IPR041657">
    <property type="entry name" value="HTH_17"/>
</dbReference>